<accession>A0A5E4ZEW8</accession>
<reference evidence="1 2" key="1">
    <citation type="submission" date="2019-08" db="EMBL/GenBank/DDBJ databases">
        <authorList>
            <person name="Peeters C."/>
        </authorList>
    </citation>
    <scope>NUCLEOTIDE SEQUENCE [LARGE SCALE GENOMIC DNA]</scope>
    <source>
        <strain evidence="1 2">LMG 30175</strain>
    </source>
</reference>
<sequence>MPDNAETGMDLRAPLTVFYRRQRACMHVPAETKKAAEAAFLIGRGDGLV</sequence>
<protein>
    <submittedName>
        <fullName evidence="1">Uncharacterized protein</fullName>
    </submittedName>
</protein>
<gene>
    <name evidence="1" type="ORF">PTE30175_05449</name>
</gene>
<dbReference type="Proteomes" id="UP000414233">
    <property type="component" value="Unassembled WGS sequence"/>
</dbReference>
<name>A0A5E4ZEW8_9BURK</name>
<evidence type="ECO:0000313" key="1">
    <source>
        <dbReference type="EMBL" id="VVE59408.1"/>
    </source>
</evidence>
<organism evidence="1 2">
    <name type="scientific">Pandoraea terrae</name>
    <dbReference type="NCBI Taxonomy" id="1537710"/>
    <lineage>
        <taxon>Bacteria</taxon>
        <taxon>Pseudomonadati</taxon>
        <taxon>Pseudomonadota</taxon>
        <taxon>Betaproteobacteria</taxon>
        <taxon>Burkholderiales</taxon>
        <taxon>Burkholderiaceae</taxon>
        <taxon>Pandoraea</taxon>
    </lineage>
</organism>
<proteinExistence type="predicted"/>
<dbReference type="EMBL" id="CABPRZ010000042">
    <property type="protein sequence ID" value="VVE59408.1"/>
    <property type="molecule type" value="Genomic_DNA"/>
</dbReference>
<dbReference type="AlphaFoldDB" id="A0A5E4ZEW8"/>
<keyword evidence="2" id="KW-1185">Reference proteome</keyword>
<evidence type="ECO:0000313" key="2">
    <source>
        <dbReference type="Proteomes" id="UP000414233"/>
    </source>
</evidence>